<comment type="caution">
    <text evidence="1">The sequence shown here is derived from an EMBL/GenBank/DDBJ whole genome shotgun (WGS) entry which is preliminary data.</text>
</comment>
<proteinExistence type="predicted"/>
<accession>A0AA35RCP8</accession>
<reference evidence="1" key="1">
    <citation type="submission" date="2023-03" db="EMBL/GenBank/DDBJ databases">
        <authorList>
            <person name="Steffen K."/>
            <person name="Cardenas P."/>
        </authorList>
    </citation>
    <scope>NUCLEOTIDE SEQUENCE</scope>
</reference>
<name>A0AA35RCP8_GEOBA</name>
<evidence type="ECO:0000313" key="1">
    <source>
        <dbReference type="EMBL" id="CAI8007757.1"/>
    </source>
</evidence>
<keyword evidence="2" id="KW-1185">Reference proteome</keyword>
<dbReference type="PANTHER" id="PTHR35706:SF1">
    <property type="entry name" value="EMBRYOGENESIS-LIKE PROTEIN"/>
    <property type="match status" value="1"/>
</dbReference>
<dbReference type="EMBL" id="CASHTH010000799">
    <property type="protein sequence ID" value="CAI8007757.1"/>
    <property type="molecule type" value="Genomic_DNA"/>
</dbReference>
<dbReference type="InterPro" id="IPR053325">
    <property type="entry name" value="H3-Acetyl_Activator"/>
</dbReference>
<dbReference type="PANTHER" id="PTHR35706">
    <property type="entry name" value="F14O23.11 PROTEIN"/>
    <property type="match status" value="1"/>
</dbReference>
<protein>
    <submittedName>
        <fullName evidence="1">Uncharacterized protein</fullName>
    </submittedName>
</protein>
<sequence length="180" mass="20506">MLVHHRWQGLWMSGRRLLGNKLFLSSAALAARRRVSVPCLSAGSIHLWSSSYNHHRSRTTAPVRTTCRLKVVRWWCRPSQARFYCSITESEVRRRVEDISALFFEARELLGDARASANTVYFNEDMQDARIAVEEAVGQYNNLLSMLSETQSRSVVATIGLKMEELKAQLAAITEEMEDS</sequence>
<organism evidence="1 2">
    <name type="scientific">Geodia barretti</name>
    <name type="common">Barrett's horny sponge</name>
    <dbReference type="NCBI Taxonomy" id="519541"/>
    <lineage>
        <taxon>Eukaryota</taxon>
        <taxon>Metazoa</taxon>
        <taxon>Porifera</taxon>
        <taxon>Demospongiae</taxon>
        <taxon>Heteroscleromorpha</taxon>
        <taxon>Tetractinellida</taxon>
        <taxon>Astrophorina</taxon>
        <taxon>Geodiidae</taxon>
        <taxon>Geodia</taxon>
    </lineage>
</organism>
<evidence type="ECO:0000313" key="2">
    <source>
        <dbReference type="Proteomes" id="UP001174909"/>
    </source>
</evidence>
<dbReference type="Proteomes" id="UP001174909">
    <property type="component" value="Unassembled WGS sequence"/>
</dbReference>
<dbReference type="AlphaFoldDB" id="A0AA35RCP8"/>
<gene>
    <name evidence="1" type="ORF">GBAR_LOCUS5360</name>
</gene>